<dbReference type="InterPro" id="IPR032758">
    <property type="entry name" value="MqsA/HigA-2"/>
</dbReference>
<protein>
    <recommendedName>
        <fullName evidence="4">HTH cro/C1-type domain-containing protein</fullName>
    </recommendedName>
</protein>
<dbReference type="InterPro" id="IPR052359">
    <property type="entry name" value="HTH-type_reg/antitoxin"/>
</dbReference>
<dbReference type="PROSITE" id="PS50943">
    <property type="entry name" value="HTH_CROC1"/>
    <property type="match status" value="1"/>
</dbReference>
<dbReference type="Gene3D" id="1.10.260.40">
    <property type="entry name" value="lambda repressor-like DNA-binding domains"/>
    <property type="match status" value="1"/>
</dbReference>
<feature type="domain" description="HTH cro/C1-type" evidence="4">
    <location>
        <begin position="76"/>
        <end position="129"/>
    </location>
</feature>
<accession>Q84ES4</accession>
<dbReference type="Pfam" id="PF15731">
    <property type="entry name" value="MqsA_antitoxin"/>
    <property type="match status" value="1"/>
</dbReference>
<sequence>MNMRCPVCGAAELVHDTRDLPYTYKGETTAISAVAGDYCPACGESVLGAAESARVSAVMLAFNRQVNASIVDPGFIANVRKKLALDQREAAEIFGGGVNAFSRYENGKTKPPLALVKLLKVLDRHPELLSEVRAA</sequence>
<dbReference type="NCBIfam" id="TIGR03830">
    <property type="entry name" value="CxxCG_CxxCG_HTH"/>
    <property type="match status" value="1"/>
</dbReference>
<keyword evidence="2" id="KW-0238">DNA-binding</keyword>
<dbReference type="GO" id="GO:0003677">
    <property type="term" value="F:DNA binding"/>
    <property type="evidence" value="ECO:0007669"/>
    <property type="project" value="UniProtKB-KW"/>
</dbReference>
<keyword evidence="1" id="KW-0805">Transcription regulation</keyword>
<dbReference type="SUPFAM" id="SSF47413">
    <property type="entry name" value="lambda repressor-like DNA-binding domains"/>
    <property type="match status" value="1"/>
</dbReference>
<dbReference type="InterPro" id="IPR001387">
    <property type="entry name" value="Cro/C1-type_HTH"/>
</dbReference>
<evidence type="ECO:0000256" key="3">
    <source>
        <dbReference type="ARBA" id="ARBA00023163"/>
    </source>
</evidence>
<reference evidence="5" key="1">
    <citation type="journal article" date="2003" name="Appl. Environ. Microbiol.">
        <title>The biphenyl- and 4-chlorobiphenyl-catabolic transposon Tn4371, a member of a new family of genomic islands related to IncP and Ti plasmids.</title>
        <authorList>
            <person name="Toussaint A.C."/>
            <person name="Merlin C."/>
            <person name="Monchy S."/>
            <person name="Benotmane M.A."/>
            <person name="Leplae R."/>
            <person name="Mergeay M."/>
            <person name="Springael D."/>
        </authorList>
    </citation>
    <scope>NUCLEOTIDE SEQUENCE</scope>
    <source>
        <strain evidence="5">A5</strain>
    </source>
</reference>
<dbReference type="CDD" id="cd00093">
    <property type="entry name" value="HTH_XRE"/>
    <property type="match status" value="1"/>
</dbReference>
<evidence type="ECO:0000256" key="2">
    <source>
        <dbReference type="ARBA" id="ARBA00023125"/>
    </source>
</evidence>
<evidence type="ECO:0000313" key="5">
    <source>
        <dbReference type="EMBL" id="CAD61110.1"/>
    </source>
</evidence>
<dbReference type="SMART" id="SM00530">
    <property type="entry name" value="HTH_XRE"/>
    <property type="match status" value="1"/>
</dbReference>
<dbReference type="InterPro" id="IPR010982">
    <property type="entry name" value="Lambda_DNA-bd_dom_sf"/>
</dbReference>
<dbReference type="InterPro" id="IPR022453">
    <property type="entry name" value="Znf_MqsA-type"/>
</dbReference>
<dbReference type="InterPro" id="IPR022452">
    <property type="entry name" value="MqsA"/>
</dbReference>
<dbReference type="EMBL" id="AJ536756">
    <property type="protein sequence ID" value="CAD61110.1"/>
    <property type="molecule type" value="Genomic_DNA"/>
</dbReference>
<evidence type="ECO:0000259" key="4">
    <source>
        <dbReference type="PROSITE" id="PS50943"/>
    </source>
</evidence>
<dbReference type="AlphaFoldDB" id="Q84ES4"/>
<dbReference type="PANTHER" id="PTHR36511">
    <property type="entry name" value="MERR FAMILY BACTERIAL REGULATORY PROTEIN"/>
    <property type="match status" value="1"/>
</dbReference>
<keyword evidence="3" id="KW-0804">Transcription</keyword>
<organism evidence="5">
    <name type="scientific">Cupriavidus oxalaticus</name>
    <dbReference type="NCBI Taxonomy" id="96344"/>
    <lineage>
        <taxon>Bacteria</taxon>
        <taxon>Pseudomonadati</taxon>
        <taxon>Pseudomonadota</taxon>
        <taxon>Betaproteobacteria</taxon>
        <taxon>Burkholderiales</taxon>
        <taxon>Burkholderiaceae</taxon>
        <taxon>Cupriavidus</taxon>
    </lineage>
</organism>
<name>Q84ES4_9BURK</name>
<dbReference type="CDD" id="cd12870">
    <property type="entry name" value="MqsA"/>
    <property type="match status" value="1"/>
</dbReference>
<dbReference type="Gene3D" id="3.10.20.860">
    <property type="match status" value="1"/>
</dbReference>
<evidence type="ECO:0000256" key="1">
    <source>
        <dbReference type="ARBA" id="ARBA00023015"/>
    </source>
</evidence>
<dbReference type="PANTHER" id="PTHR36511:SF4">
    <property type="entry name" value="ANTITOXIN MQSA"/>
    <property type="match status" value="1"/>
</dbReference>
<proteinExistence type="predicted"/>
<dbReference type="NCBIfam" id="TIGR03831">
    <property type="entry name" value="YgiT_finger"/>
    <property type="match status" value="1"/>
</dbReference>